<dbReference type="EMBL" id="CAEZYK010000152">
    <property type="protein sequence ID" value="CAB4737264.1"/>
    <property type="molecule type" value="Genomic_DNA"/>
</dbReference>
<gene>
    <name evidence="1" type="ORF">UFOPK2683_01656</name>
</gene>
<reference evidence="1" key="1">
    <citation type="submission" date="2020-05" db="EMBL/GenBank/DDBJ databases">
        <authorList>
            <person name="Chiriac C."/>
            <person name="Salcher M."/>
            <person name="Ghai R."/>
            <person name="Kavagutti S V."/>
        </authorList>
    </citation>
    <scope>NUCLEOTIDE SEQUENCE</scope>
</reference>
<dbReference type="AlphaFoldDB" id="A0A6J6SR54"/>
<dbReference type="InterPro" id="IPR024479">
    <property type="entry name" value="DUF3866"/>
</dbReference>
<evidence type="ECO:0000313" key="1">
    <source>
        <dbReference type="EMBL" id="CAB4737264.1"/>
    </source>
</evidence>
<sequence>MPSFKTGLVVRMLQEREGLQRVEVELGSGPERAYVLTQLTGSVAQGDEVVVNTTAVELGLGTGGWHVVHWNLRRGSWSEKGPGHIIKSRYTSLQSDVGSAEETYESLSELESIEGTPVIVAALHSQVPAVAVTVKELAPQARLVYIMTDGAGLPIAISDTVAQLKDRQLIDATITCGHAFGGDYEAVSIFSALAVARHIANGDIVVVSMGPGIVGTNTRLGFSGMEVGPILDAVESLEGVPIAALRISFADERPRHFGLSHHSATALRIGSRGRALIPIPLVGEPEESQIRAELADAGIDQKHELVDVGAPDVLDLFSKNNMEVVSMGRPASSDPVLFQSAAAAAALAVEYLKGNGE</sequence>
<accession>A0A6J6SR54</accession>
<organism evidence="1">
    <name type="scientific">freshwater metagenome</name>
    <dbReference type="NCBI Taxonomy" id="449393"/>
    <lineage>
        <taxon>unclassified sequences</taxon>
        <taxon>metagenomes</taxon>
        <taxon>ecological metagenomes</taxon>
    </lineage>
</organism>
<dbReference type="Pfam" id="PF12982">
    <property type="entry name" value="DUF3866"/>
    <property type="match status" value="1"/>
</dbReference>
<protein>
    <submittedName>
        <fullName evidence="1">Unannotated protein</fullName>
    </submittedName>
</protein>
<proteinExistence type="predicted"/>
<name>A0A6J6SR54_9ZZZZ</name>